<protein>
    <submittedName>
        <fullName evidence="1">Uncharacterized protein</fullName>
    </submittedName>
</protein>
<keyword evidence="2" id="KW-1185">Reference proteome</keyword>
<organism evidence="1 2">
    <name type="scientific">Caballeronia arationis</name>
    <dbReference type="NCBI Taxonomy" id="1777142"/>
    <lineage>
        <taxon>Bacteria</taxon>
        <taxon>Pseudomonadati</taxon>
        <taxon>Pseudomonadota</taxon>
        <taxon>Betaproteobacteria</taxon>
        <taxon>Burkholderiales</taxon>
        <taxon>Burkholderiaceae</taxon>
        <taxon>Caballeronia</taxon>
    </lineage>
</organism>
<accession>A0A7Z7N407</accession>
<dbReference type="Proteomes" id="UP000219522">
    <property type="component" value="Unassembled WGS sequence"/>
</dbReference>
<evidence type="ECO:0000313" key="1">
    <source>
        <dbReference type="EMBL" id="SOE80683.1"/>
    </source>
</evidence>
<gene>
    <name evidence="1" type="ORF">SAMN05446927_3925</name>
</gene>
<reference evidence="1 2" key="1">
    <citation type="submission" date="2017-09" db="EMBL/GenBank/DDBJ databases">
        <authorList>
            <person name="Varghese N."/>
            <person name="Submissions S."/>
        </authorList>
    </citation>
    <scope>NUCLEOTIDE SEQUENCE [LARGE SCALE GENOMIC DNA]</scope>
    <source>
        <strain evidence="1 2">OK806</strain>
    </source>
</reference>
<sequence length="54" mass="6440">MDLRKKWKVSLRSRKTLPAAETPSDRPGEVTRLCDIPAYIRRRSSIPELERFRR</sequence>
<name>A0A7Z7N407_9BURK</name>
<comment type="caution">
    <text evidence="1">The sequence shown here is derived from an EMBL/GenBank/DDBJ whole genome shotgun (WGS) entry which is preliminary data.</text>
</comment>
<dbReference type="EMBL" id="OCSU01000002">
    <property type="protein sequence ID" value="SOE80683.1"/>
    <property type="molecule type" value="Genomic_DNA"/>
</dbReference>
<evidence type="ECO:0000313" key="2">
    <source>
        <dbReference type="Proteomes" id="UP000219522"/>
    </source>
</evidence>
<dbReference type="AlphaFoldDB" id="A0A7Z7N407"/>
<proteinExistence type="predicted"/>